<protein>
    <recommendedName>
        <fullName evidence="1">DUF4376 domain-containing protein</fullName>
    </recommendedName>
</protein>
<reference evidence="2" key="1">
    <citation type="journal article" date="2024" name="J. Gen. Virol.">
        <title>Novel phages of Pseudomonas syringae unveil numerous potential auxiliary metabolic genes.</title>
        <authorList>
            <person name="Feltin C."/>
            <person name="Garneau J.R."/>
            <person name="Morris C.E."/>
            <person name="Berard A."/>
            <person name="Torres-Barcelo C."/>
        </authorList>
    </citation>
    <scope>NUCLEOTIDE SEQUENCE</scope>
</reference>
<dbReference type="Pfam" id="PF14301">
    <property type="entry name" value="DUF4376"/>
    <property type="match status" value="1"/>
</dbReference>
<gene>
    <name evidence="2" type="ORF">Nican01_00023</name>
</gene>
<organism evidence="2">
    <name type="scientific">Pseudomonas phage Nican01</name>
    <dbReference type="NCBI Taxonomy" id="3138540"/>
    <lineage>
        <taxon>Viruses</taxon>
        <taxon>Duplodnaviria</taxon>
        <taxon>Heunggongvirae</taxon>
        <taxon>Uroviricota</taxon>
        <taxon>Caudoviricetes</taxon>
        <taxon>Nickievirus</taxon>
    </lineage>
</organism>
<feature type="domain" description="DUF4376" evidence="1">
    <location>
        <begin position="37"/>
        <end position="114"/>
    </location>
</feature>
<accession>A0AAU6W0Q3</accession>
<name>A0AAU6W0Q3_9CAUD</name>
<proteinExistence type="predicted"/>
<dbReference type="EMBL" id="PP179318">
    <property type="protein sequence ID" value="XAI70036.1"/>
    <property type="molecule type" value="Genomic_DNA"/>
</dbReference>
<sequence length="127" mass="14062">MPTLAKHDPLALMRAAPEDITNVANVAQNLLMTSKGQLRYAAEDERRMNAILRTLTPGDPASTTAWKMADNSFVTLTFEELRDLLSEADSLAGPRIVSVFERAQMLKGKLEAGERVTMRDIASDTWL</sequence>
<evidence type="ECO:0000259" key="1">
    <source>
        <dbReference type="Pfam" id="PF14301"/>
    </source>
</evidence>
<dbReference type="InterPro" id="IPR025484">
    <property type="entry name" value="DUF4376"/>
</dbReference>
<evidence type="ECO:0000313" key="2">
    <source>
        <dbReference type="EMBL" id="XAI70036.1"/>
    </source>
</evidence>